<evidence type="ECO:0000313" key="1">
    <source>
        <dbReference type="EMBL" id="KAJ8566011.1"/>
    </source>
</evidence>
<gene>
    <name evidence="1" type="ORF">K7X08_008587</name>
</gene>
<comment type="caution">
    <text evidence="1">The sequence shown here is derived from an EMBL/GenBank/DDBJ whole genome shotgun (WGS) entry which is preliminary data.</text>
</comment>
<accession>A0A9Q1MUS9</accession>
<organism evidence="1 2">
    <name type="scientific">Anisodus acutangulus</name>
    <dbReference type="NCBI Taxonomy" id="402998"/>
    <lineage>
        <taxon>Eukaryota</taxon>
        <taxon>Viridiplantae</taxon>
        <taxon>Streptophyta</taxon>
        <taxon>Embryophyta</taxon>
        <taxon>Tracheophyta</taxon>
        <taxon>Spermatophyta</taxon>
        <taxon>Magnoliopsida</taxon>
        <taxon>eudicotyledons</taxon>
        <taxon>Gunneridae</taxon>
        <taxon>Pentapetalae</taxon>
        <taxon>asterids</taxon>
        <taxon>lamiids</taxon>
        <taxon>Solanales</taxon>
        <taxon>Solanaceae</taxon>
        <taxon>Solanoideae</taxon>
        <taxon>Hyoscyameae</taxon>
        <taxon>Anisodus</taxon>
    </lineage>
</organism>
<sequence>MLYLHAYPSLPSSGYAKFTIGFDLEKPDVTVTAGHAIWLYGNDGKLLPMSTVYGDIVSTLTKFAERTRENSSQSLNNPPRYID</sequence>
<dbReference type="EMBL" id="JAJAGQ010000004">
    <property type="protein sequence ID" value="KAJ8566011.1"/>
    <property type="molecule type" value="Genomic_DNA"/>
</dbReference>
<evidence type="ECO:0000313" key="2">
    <source>
        <dbReference type="Proteomes" id="UP001152561"/>
    </source>
</evidence>
<name>A0A9Q1MUS9_9SOLA</name>
<protein>
    <submittedName>
        <fullName evidence="1">Uncharacterized protein</fullName>
    </submittedName>
</protein>
<dbReference type="AlphaFoldDB" id="A0A9Q1MUS9"/>
<keyword evidence="2" id="KW-1185">Reference proteome</keyword>
<proteinExistence type="predicted"/>
<dbReference type="Proteomes" id="UP001152561">
    <property type="component" value="Unassembled WGS sequence"/>
</dbReference>
<reference evidence="2" key="1">
    <citation type="journal article" date="2023" name="Proc. Natl. Acad. Sci. U.S.A.">
        <title>Genomic and structural basis for evolution of tropane alkaloid biosynthesis.</title>
        <authorList>
            <person name="Wanga Y.-J."/>
            <person name="Taina T."/>
            <person name="Yua J.-Y."/>
            <person name="Lia J."/>
            <person name="Xua B."/>
            <person name="Chenc J."/>
            <person name="D'Auriad J.C."/>
            <person name="Huanga J.-P."/>
            <person name="Huanga S.-X."/>
        </authorList>
    </citation>
    <scope>NUCLEOTIDE SEQUENCE [LARGE SCALE GENOMIC DNA]</scope>
    <source>
        <strain evidence="2">cv. KIB-2019</strain>
    </source>
</reference>